<feature type="region of interest" description="Disordered" evidence="2">
    <location>
        <begin position="61"/>
        <end position="106"/>
    </location>
</feature>
<protein>
    <submittedName>
        <fullName evidence="3">Uncharacterized protein</fullName>
    </submittedName>
</protein>
<feature type="compositionally biased region" description="Polar residues" evidence="2">
    <location>
        <begin position="353"/>
        <end position="367"/>
    </location>
</feature>
<name>A0A6A6QL38_9PEZI</name>
<sequence>MAPDQGQLSLWREYNALVARNEGAERKLKEANRAAEALVRAQLTEAFGETPEPEVATAIVSTPPFTPRDVPKVQAPPAGLEAPSTPRHVTSTAGPPPATPPVTPYHISRVGHGFSNALSERASTVAPDETDVLDMDVDADLQNRERVEVAPQNLANPGVNLSTSPADVVKPEELSPITVQGGEVVDLCGAYTSDEAEDEEMVVVEEPKTPTKPPPSLARHFGSFKGDPVSPTSPTSTAEKTGRSQAQNEQNVAPPTQSQTHTARPVQKAARGATSIITSPKPAATASAAGSLSTTNPSTPKPALKRPASMLIVLSDDDSDYAPQDSPPPPPKRQRPASSAKKSVTIASPPVTPTSSSRKSGPTNAKSVLSKKPGPSVVKPAVSHARMASHPQLHHPLSPATNMRMRLALMAPPPSLGVRAPRAAATKAREMTGMVVREEARLREMSDDALMVEIENGRLARLSLEPPERRQRPGAKP</sequence>
<feature type="compositionally biased region" description="Polar residues" evidence="2">
    <location>
        <begin position="230"/>
        <end position="262"/>
    </location>
</feature>
<feature type="compositionally biased region" description="Low complexity" evidence="2">
    <location>
        <begin position="278"/>
        <end position="295"/>
    </location>
</feature>
<feature type="coiled-coil region" evidence="1">
    <location>
        <begin position="14"/>
        <end position="41"/>
    </location>
</feature>
<keyword evidence="4" id="KW-1185">Reference proteome</keyword>
<dbReference type="Proteomes" id="UP000799750">
    <property type="component" value="Unassembled WGS sequence"/>
</dbReference>
<evidence type="ECO:0000256" key="2">
    <source>
        <dbReference type="SAM" id="MobiDB-lite"/>
    </source>
</evidence>
<dbReference type="OrthoDB" id="10503150at2759"/>
<keyword evidence="1" id="KW-0175">Coiled coil</keyword>
<feature type="compositionally biased region" description="Acidic residues" evidence="2">
    <location>
        <begin position="194"/>
        <end position="203"/>
    </location>
</feature>
<accession>A0A6A6QL38</accession>
<reference evidence="3" key="1">
    <citation type="journal article" date="2020" name="Stud. Mycol.">
        <title>101 Dothideomycetes genomes: a test case for predicting lifestyles and emergence of pathogens.</title>
        <authorList>
            <person name="Haridas S."/>
            <person name="Albert R."/>
            <person name="Binder M."/>
            <person name="Bloem J."/>
            <person name="Labutti K."/>
            <person name="Salamov A."/>
            <person name="Andreopoulos B."/>
            <person name="Baker S."/>
            <person name="Barry K."/>
            <person name="Bills G."/>
            <person name="Bluhm B."/>
            <person name="Cannon C."/>
            <person name="Castanera R."/>
            <person name="Culley D."/>
            <person name="Daum C."/>
            <person name="Ezra D."/>
            <person name="Gonzalez J."/>
            <person name="Henrissat B."/>
            <person name="Kuo A."/>
            <person name="Liang C."/>
            <person name="Lipzen A."/>
            <person name="Lutzoni F."/>
            <person name="Magnuson J."/>
            <person name="Mondo S."/>
            <person name="Nolan M."/>
            <person name="Ohm R."/>
            <person name="Pangilinan J."/>
            <person name="Park H.-J."/>
            <person name="Ramirez L."/>
            <person name="Alfaro M."/>
            <person name="Sun H."/>
            <person name="Tritt A."/>
            <person name="Yoshinaga Y."/>
            <person name="Zwiers L.-H."/>
            <person name="Turgeon B."/>
            <person name="Goodwin S."/>
            <person name="Spatafora J."/>
            <person name="Crous P."/>
            <person name="Grigoriev I."/>
        </authorList>
    </citation>
    <scope>NUCLEOTIDE SEQUENCE</scope>
    <source>
        <strain evidence="3">CBS 269.34</strain>
    </source>
</reference>
<dbReference type="AlphaFoldDB" id="A0A6A6QL38"/>
<evidence type="ECO:0000256" key="1">
    <source>
        <dbReference type="SAM" id="Coils"/>
    </source>
</evidence>
<dbReference type="EMBL" id="MU004193">
    <property type="protein sequence ID" value="KAF2492756.1"/>
    <property type="molecule type" value="Genomic_DNA"/>
</dbReference>
<gene>
    <name evidence="3" type="ORF">BU16DRAFT_89899</name>
</gene>
<feature type="region of interest" description="Disordered" evidence="2">
    <location>
        <begin position="192"/>
        <end position="398"/>
    </location>
</feature>
<organism evidence="3 4">
    <name type="scientific">Lophium mytilinum</name>
    <dbReference type="NCBI Taxonomy" id="390894"/>
    <lineage>
        <taxon>Eukaryota</taxon>
        <taxon>Fungi</taxon>
        <taxon>Dikarya</taxon>
        <taxon>Ascomycota</taxon>
        <taxon>Pezizomycotina</taxon>
        <taxon>Dothideomycetes</taxon>
        <taxon>Pleosporomycetidae</taxon>
        <taxon>Mytilinidiales</taxon>
        <taxon>Mytilinidiaceae</taxon>
        <taxon>Lophium</taxon>
    </lineage>
</organism>
<proteinExistence type="predicted"/>
<evidence type="ECO:0000313" key="3">
    <source>
        <dbReference type="EMBL" id="KAF2492756.1"/>
    </source>
</evidence>
<feature type="compositionally biased region" description="Pro residues" evidence="2">
    <location>
        <begin position="94"/>
        <end position="103"/>
    </location>
</feature>
<evidence type="ECO:0000313" key="4">
    <source>
        <dbReference type="Proteomes" id="UP000799750"/>
    </source>
</evidence>